<evidence type="ECO:0000256" key="1">
    <source>
        <dbReference type="SAM" id="SignalP"/>
    </source>
</evidence>
<dbReference type="AlphaFoldDB" id="A0A132BVB5"/>
<comment type="caution">
    <text evidence="2">The sequence shown here is derived from an EMBL/GenBank/DDBJ whole genome shotgun (WGS) entry which is preliminary data.</text>
</comment>
<proteinExistence type="predicted"/>
<evidence type="ECO:0000313" key="2">
    <source>
        <dbReference type="EMBL" id="KUP92321.1"/>
    </source>
</evidence>
<feature type="chain" id="PRO_5007288598" description="DUF2155 domain-containing protein" evidence="1">
    <location>
        <begin position="24"/>
        <end position="149"/>
    </location>
</feature>
<accession>A0A132BVB5</accession>
<dbReference type="EMBL" id="LPUY01000076">
    <property type="protein sequence ID" value="KUP92321.1"/>
    <property type="molecule type" value="Genomic_DNA"/>
</dbReference>
<dbReference type="InterPro" id="IPR019225">
    <property type="entry name" value="DUF2155"/>
</dbReference>
<evidence type="ECO:0000313" key="3">
    <source>
        <dbReference type="Proteomes" id="UP000068382"/>
    </source>
</evidence>
<protein>
    <recommendedName>
        <fullName evidence="4">DUF2155 domain-containing protein</fullName>
    </recommendedName>
</protein>
<dbReference type="PATRIC" id="fig|1768241.3.peg.2941"/>
<dbReference type="Pfam" id="PF09923">
    <property type="entry name" value="DUF2155"/>
    <property type="match status" value="1"/>
</dbReference>
<sequence length="149" mass="16192">MTVLLRTTLSLASLLFCTTAAVAQSISIQELAPAPVQPLVPELRESVERVEAEVGNLVSLRGLDKVNGKSIDVDVKTGGSAEVFGLLVTLQECRYPAENPTGDAYAYLNIRDPRGGQVFFDGWMIASSPALNALDHRRYDVWVLRCKSA</sequence>
<reference evidence="2 3" key="1">
    <citation type="submission" date="2015-12" db="EMBL/GenBank/DDBJ databases">
        <title>Genome sequence of the marine Rhodobacteraceae strain O3.65, Candidatus Tritonibacter horizontis.</title>
        <authorList>
            <person name="Poehlein A."/>
            <person name="Giebel H.A."/>
            <person name="Voget S."/>
            <person name="Brinkhoff T."/>
        </authorList>
    </citation>
    <scope>NUCLEOTIDE SEQUENCE [LARGE SCALE GENOMIC DNA]</scope>
    <source>
        <strain evidence="2 3">O3.65</strain>
    </source>
</reference>
<feature type="signal peptide" evidence="1">
    <location>
        <begin position="1"/>
        <end position="23"/>
    </location>
</feature>
<keyword evidence="3" id="KW-1185">Reference proteome</keyword>
<gene>
    <name evidence="2" type="ORF">TRIHO_28090</name>
</gene>
<dbReference type="RefSeq" id="WP_207498693.1">
    <property type="nucleotide sequence ID" value="NZ_LPUY01000076.1"/>
</dbReference>
<organism evidence="2 3">
    <name type="scientific">Tritonibacter horizontis</name>
    <dbReference type="NCBI Taxonomy" id="1768241"/>
    <lineage>
        <taxon>Bacteria</taxon>
        <taxon>Pseudomonadati</taxon>
        <taxon>Pseudomonadota</taxon>
        <taxon>Alphaproteobacteria</taxon>
        <taxon>Rhodobacterales</taxon>
        <taxon>Paracoccaceae</taxon>
        <taxon>Tritonibacter</taxon>
    </lineage>
</organism>
<keyword evidence="1" id="KW-0732">Signal</keyword>
<name>A0A132BVB5_9RHOB</name>
<dbReference type="Proteomes" id="UP000068382">
    <property type="component" value="Unassembled WGS sequence"/>
</dbReference>
<evidence type="ECO:0008006" key="4">
    <source>
        <dbReference type="Google" id="ProtNLM"/>
    </source>
</evidence>